<evidence type="ECO:0000259" key="9">
    <source>
        <dbReference type="PROSITE" id="PS51202"/>
    </source>
</evidence>
<dbReference type="EMBL" id="FOIN01000037">
    <property type="protein sequence ID" value="SET75711.1"/>
    <property type="molecule type" value="Genomic_DNA"/>
</dbReference>
<evidence type="ECO:0000256" key="6">
    <source>
        <dbReference type="ARBA" id="ARBA00023136"/>
    </source>
</evidence>
<feature type="transmembrane region" description="Helical" evidence="8">
    <location>
        <begin position="58"/>
        <end position="76"/>
    </location>
</feature>
<feature type="transmembrane region" description="Helical" evidence="8">
    <location>
        <begin position="16"/>
        <end position="38"/>
    </location>
</feature>
<dbReference type="RefSeq" id="WP_092355873.1">
    <property type="nucleotide sequence ID" value="NZ_FOIN01000037.1"/>
</dbReference>
<keyword evidence="11" id="KW-1185">Reference proteome</keyword>
<dbReference type="InterPro" id="IPR006037">
    <property type="entry name" value="RCK_C"/>
</dbReference>
<feature type="transmembrane region" description="Helical" evidence="8">
    <location>
        <begin position="267"/>
        <end position="284"/>
    </location>
</feature>
<keyword evidence="2" id="KW-0813">Transport</keyword>
<dbReference type="Gene3D" id="1.10.3080.10">
    <property type="entry name" value="Clc chloride channel"/>
    <property type="match status" value="1"/>
</dbReference>
<dbReference type="GO" id="GO:0006813">
    <property type="term" value="P:potassium ion transport"/>
    <property type="evidence" value="ECO:0007669"/>
    <property type="project" value="InterPro"/>
</dbReference>
<dbReference type="PANTHER" id="PTHR45711">
    <property type="entry name" value="CHLORIDE CHANNEL PROTEIN"/>
    <property type="match status" value="1"/>
</dbReference>
<evidence type="ECO:0000256" key="2">
    <source>
        <dbReference type="ARBA" id="ARBA00022448"/>
    </source>
</evidence>
<dbReference type="Gene3D" id="3.30.70.1450">
    <property type="entry name" value="Regulator of K+ conductance, C-terminal domain"/>
    <property type="match status" value="1"/>
</dbReference>
<dbReference type="InterPro" id="IPR036721">
    <property type="entry name" value="RCK_C_sf"/>
</dbReference>
<dbReference type="OrthoDB" id="9812438at2"/>
<dbReference type="GeneID" id="78289208"/>
<dbReference type="PROSITE" id="PS51202">
    <property type="entry name" value="RCK_C"/>
    <property type="match status" value="1"/>
</dbReference>
<evidence type="ECO:0000313" key="10">
    <source>
        <dbReference type="EMBL" id="SET75711.1"/>
    </source>
</evidence>
<keyword evidence="4 8" id="KW-1133">Transmembrane helix</keyword>
<dbReference type="Pfam" id="PF02080">
    <property type="entry name" value="TrkA_C"/>
    <property type="match status" value="1"/>
</dbReference>
<feature type="transmembrane region" description="Helical" evidence="8">
    <location>
        <begin position="229"/>
        <end position="247"/>
    </location>
</feature>
<dbReference type="GO" id="GO:0005886">
    <property type="term" value="C:plasma membrane"/>
    <property type="evidence" value="ECO:0007669"/>
    <property type="project" value="TreeGrafter"/>
</dbReference>
<dbReference type="AlphaFoldDB" id="A0A1I0GWY9"/>
<protein>
    <submittedName>
        <fullName evidence="10">H+/Cl-antiporter ClcA</fullName>
    </submittedName>
</protein>
<accession>A0A1I0GWY9</accession>
<feature type="transmembrane region" description="Helical" evidence="8">
    <location>
        <begin position="304"/>
        <end position="324"/>
    </location>
</feature>
<evidence type="ECO:0000256" key="8">
    <source>
        <dbReference type="SAM" id="Phobius"/>
    </source>
</evidence>
<keyword evidence="3 8" id="KW-0812">Transmembrane</keyword>
<evidence type="ECO:0000256" key="5">
    <source>
        <dbReference type="ARBA" id="ARBA00023065"/>
    </source>
</evidence>
<evidence type="ECO:0000256" key="4">
    <source>
        <dbReference type="ARBA" id="ARBA00022989"/>
    </source>
</evidence>
<dbReference type="PRINTS" id="PR00762">
    <property type="entry name" value="CLCHANNEL"/>
</dbReference>
<dbReference type="Proteomes" id="UP000198558">
    <property type="component" value="Unassembled WGS sequence"/>
</dbReference>
<dbReference type="GO" id="GO:0005247">
    <property type="term" value="F:voltage-gated chloride channel activity"/>
    <property type="evidence" value="ECO:0007669"/>
    <property type="project" value="TreeGrafter"/>
</dbReference>
<dbReference type="SUPFAM" id="SSF81340">
    <property type="entry name" value="Clc chloride channel"/>
    <property type="match status" value="1"/>
</dbReference>
<comment type="subcellular location">
    <subcellularLocation>
        <location evidence="1">Membrane</location>
        <topology evidence="1">Multi-pass membrane protein</topology>
    </subcellularLocation>
</comment>
<dbReference type="Pfam" id="PF00654">
    <property type="entry name" value="Voltage_CLC"/>
    <property type="match status" value="1"/>
</dbReference>
<feature type="transmembrane region" description="Helical" evidence="8">
    <location>
        <begin position="331"/>
        <end position="352"/>
    </location>
</feature>
<gene>
    <name evidence="10" type="ORF">SAMN04489758_13724</name>
</gene>
<feature type="domain" description="RCK C-terminal" evidence="9">
    <location>
        <begin position="431"/>
        <end position="513"/>
    </location>
</feature>
<dbReference type="PANTHER" id="PTHR45711:SF6">
    <property type="entry name" value="CHLORIDE CHANNEL PROTEIN"/>
    <property type="match status" value="1"/>
</dbReference>
<evidence type="ECO:0000256" key="7">
    <source>
        <dbReference type="ARBA" id="ARBA00023214"/>
    </source>
</evidence>
<name>A0A1I0GWY9_9FIRM</name>
<organism evidence="10 11">
    <name type="scientific">Thomasclavelia cocleata</name>
    <dbReference type="NCBI Taxonomy" id="69824"/>
    <lineage>
        <taxon>Bacteria</taxon>
        <taxon>Bacillati</taxon>
        <taxon>Bacillota</taxon>
        <taxon>Erysipelotrichia</taxon>
        <taxon>Erysipelotrichales</taxon>
        <taxon>Coprobacillaceae</taxon>
        <taxon>Thomasclavelia</taxon>
    </lineage>
</organism>
<evidence type="ECO:0000256" key="3">
    <source>
        <dbReference type="ARBA" id="ARBA00022692"/>
    </source>
</evidence>
<keyword evidence="6 8" id="KW-0472">Membrane</keyword>
<dbReference type="CDD" id="cd01031">
    <property type="entry name" value="EriC"/>
    <property type="match status" value="1"/>
</dbReference>
<dbReference type="InterPro" id="IPR001807">
    <property type="entry name" value="ClC"/>
</dbReference>
<proteinExistence type="predicted"/>
<sequence length="523" mass="57538">MKKNFINILNIKQFKLILLIEGLLVGIFGGLVIVGYRICLTNGAMWLQQILTYCKQSIITIILWFIALISIAYIVSKLLNKEPLISGSGIPQLEGELAGKIDAKWWRVLMNKFTGGFLTNFCGLALGREGPSIQLGAMVGKGIGKILKRGKTEERYLLTCGASAGLAAAFHAPLAGVMFALEEVHKHFSAPLLISVMASSVASDYVMSNILGMDPVFSFNLTGVLPQKYYWMVLVLGIILGLAGAFYNKALLYIQNLYNRNKQISTFNKLLIPFIISGILGFTIPELLGSGDNLVDLLTEGKLTTLMITFLLAGKFIFAITCFGSGAPGGIFFPLLVIGCLIGGLFSNYATSNLNLEPAYINNFILLAMAGFFTAIVRAPVTGIILIFEMTGSLNHLLSITTVTIVSYVVADLVKAKPIYESLLENLLKKRNFPTPKGVGEKVLLDFMINTDSYLDNRLIKEVTWPTHCLIVSLRRDGQEFIPHGETYLKASDIIIIMCDKANESYVYDTISTLTTKQYKHNY</sequence>
<evidence type="ECO:0000313" key="11">
    <source>
        <dbReference type="Proteomes" id="UP000198558"/>
    </source>
</evidence>
<dbReference type="InterPro" id="IPR014743">
    <property type="entry name" value="Cl-channel_core"/>
</dbReference>
<keyword evidence="5" id="KW-0406">Ion transport</keyword>
<evidence type="ECO:0000256" key="1">
    <source>
        <dbReference type="ARBA" id="ARBA00004141"/>
    </source>
</evidence>
<reference evidence="11" key="1">
    <citation type="submission" date="2016-10" db="EMBL/GenBank/DDBJ databases">
        <authorList>
            <person name="Varghese N."/>
            <person name="Submissions S."/>
        </authorList>
    </citation>
    <scope>NUCLEOTIDE SEQUENCE [LARGE SCALE GENOMIC DNA]</scope>
    <source>
        <strain evidence="11">DSM 1551</strain>
    </source>
</reference>
<feature type="transmembrane region" description="Helical" evidence="8">
    <location>
        <begin position="156"/>
        <end position="181"/>
    </location>
</feature>
<keyword evidence="7" id="KW-0868">Chloride</keyword>
<dbReference type="GO" id="GO:0008324">
    <property type="term" value="F:monoatomic cation transmembrane transporter activity"/>
    <property type="evidence" value="ECO:0007669"/>
    <property type="project" value="InterPro"/>
</dbReference>
<feature type="transmembrane region" description="Helical" evidence="8">
    <location>
        <begin position="364"/>
        <end position="388"/>
    </location>
</feature>
<dbReference type="SUPFAM" id="SSF116726">
    <property type="entry name" value="TrkA C-terminal domain-like"/>
    <property type="match status" value="1"/>
</dbReference>